<dbReference type="STRING" id="722438.F539_01520"/>
<gene>
    <name evidence="2" type="ordered locus">MPNE_0309</name>
</gene>
<dbReference type="HOGENOM" id="CLU_993286_0_0_14"/>
<evidence type="ECO:0000256" key="1">
    <source>
        <dbReference type="SAM" id="Phobius"/>
    </source>
</evidence>
<keyword evidence="1" id="KW-1133">Transmembrane helix</keyword>
<dbReference type="PaxDb" id="722438-MPNE_0309"/>
<dbReference type="PATRIC" id="fig|722438.3.peg.304"/>
<dbReference type="InterPro" id="IPR035319">
    <property type="entry name" value="DUF5378"/>
</dbReference>
<feature type="transmembrane region" description="Helical" evidence="1">
    <location>
        <begin position="236"/>
        <end position="262"/>
    </location>
</feature>
<sequence>MQSLNYLVVILTVAGVLVILGFTPLIRKLKIQFYCLQVFAAILFLYVFFGRQIIYIFPDIYGTAAKAKNAVANVPLDSLRLSRIFLLDLCPFFALIGPIFIFLRQKKVAGVLAIFGFYGAAITLFGELIFTPLKQEEIVKFLFVGLENNQVYFMMHFLSFLLSLAVFLWDDGFSLISFFYIHVFALAYLSYVALMVNIFKGQITGNTTGILAEDWLSGEYKNVAVFLKLDPKNADLIFGVSFGLSYFAIVLLTVLVNIPTFIQLTKDKQMVKLALQLKKAQASVA</sequence>
<dbReference type="EMBL" id="CP002077">
    <property type="protein sequence ID" value="ADK87087.1"/>
    <property type="molecule type" value="Genomic_DNA"/>
</dbReference>
<keyword evidence="1" id="KW-0472">Membrane</keyword>
<dbReference type="Pfam" id="PF17349">
    <property type="entry name" value="DUF5378"/>
    <property type="match status" value="1"/>
</dbReference>
<feature type="transmembrane region" description="Helical" evidence="1">
    <location>
        <begin position="84"/>
        <end position="103"/>
    </location>
</feature>
<dbReference type="eggNOG" id="ENOG5031YQW">
    <property type="taxonomic scope" value="Bacteria"/>
</dbReference>
<feature type="transmembrane region" description="Helical" evidence="1">
    <location>
        <begin position="6"/>
        <end position="26"/>
    </location>
</feature>
<reference evidence="2 3" key="1">
    <citation type="journal article" date="2010" name="Appl. Environ. Microbiol.">
        <title>Targeted chromosomal knockouts in Mycoplasma pneumoniae.</title>
        <authorList>
            <person name="Krishnakumar R."/>
            <person name="Assad-Garcia N."/>
            <person name="Benders G.A."/>
            <person name="Phan Q."/>
            <person name="Montague M.G."/>
            <person name="Glass J.I."/>
        </authorList>
    </citation>
    <scope>NUCLEOTIDE SEQUENCE [LARGE SCALE GENOMIC DNA]</scope>
    <source>
        <strain evidence="3">ATCC 15531 / DSM 22911 / NBRC 14401 / NCTC 10119 / FH</strain>
    </source>
</reference>
<feature type="transmembrane region" description="Helical" evidence="1">
    <location>
        <begin position="33"/>
        <end position="57"/>
    </location>
</feature>
<keyword evidence="1" id="KW-0812">Transmembrane</keyword>
<dbReference type="RefSeq" id="WP_010874633.1">
    <property type="nucleotide sequence ID" value="NZ_CP010546.1"/>
</dbReference>
<evidence type="ECO:0000313" key="2">
    <source>
        <dbReference type="EMBL" id="ADK87087.1"/>
    </source>
</evidence>
<dbReference type="GeneID" id="66609075"/>
<feature type="transmembrane region" description="Helical" evidence="1">
    <location>
        <begin position="150"/>
        <end position="169"/>
    </location>
</feature>
<dbReference type="KEGG" id="mpj:MPNE_0309"/>
<dbReference type="AlphaFoldDB" id="A0A0H3DMV6"/>
<name>A0A0H3DMV6_MYCPB</name>
<evidence type="ECO:0000313" key="3">
    <source>
        <dbReference type="Proteomes" id="UP000007756"/>
    </source>
</evidence>
<feature type="transmembrane region" description="Helical" evidence="1">
    <location>
        <begin position="176"/>
        <end position="199"/>
    </location>
</feature>
<organism evidence="2 3">
    <name type="scientific">Mycoplasmoides pneumoniae (strain ATCC 15531 / DSM 23978 / CIP 103766 / NBRC 14401 / NCTC 10119 / FH)</name>
    <name type="common">Mycoplasma pneumoniae</name>
    <dbReference type="NCBI Taxonomy" id="722438"/>
    <lineage>
        <taxon>Bacteria</taxon>
        <taxon>Bacillati</taxon>
        <taxon>Mycoplasmatota</taxon>
        <taxon>Mycoplasmoidales</taxon>
        <taxon>Mycoplasmoidaceae</taxon>
        <taxon>Mycoplasmoides</taxon>
    </lineage>
</organism>
<proteinExistence type="predicted"/>
<accession>A0A0H3DMV6</accession>
<feature type="transmembrane region" description="Helical" evidence="1">
    <location>
        <begin position="110"/>
        <end position="130"/>
    </location>
</feature>
<protein>
    <submittedName>
        <fullName evidence="2">Uncharacterized protein</fullName>
    </submittedName>
</protein>
<dbReference type="Proteomes" id="UP000007756">
    <property type="component" value="Chromosome"/>
</dbReference>